<sequence length="220" mass="25122">MIGLARLTPFRKSEFTWQSRDSASLAIEREGENSGVCRKSNVPGEAQIVTFGIGHRAHISMKQIVRFVIHKQHGCIYARCFLANYRCKECHIIAVNFRLLQRLLVPRLPPSTTTTSLYHVVIWFSLLIVSTMKATQLREPISAPLDASFGDQRGVVPVELRSYSKLMGLNIDFCRSANEVTRLSRKLDMSQFVLVCMNYACLDTYIDPWNLKDLLIHNFD</sequence>
<organism evidence="1 2">
    <name type="scientific">Blastomyces parvus</name>
    <dbReference type="NCBI Taxonomy" id="2060905"/>
    <lineage>
        <taxon>Eukaryota</taxon>
        <taxon>Fungi</taxon>
        <taxon>Dikarya</taxon>
        <taxon>Ascomycota</taxon>
        <taxon>Pezizomycotina</taxon>
        <taxon>Eurotiomycetes</taxon>
        <taxon>Eurotiomycetidae</taxon>
        <taxon>Onygenales</taxon>
        <taxon>Ajellomycetaceae</taxon>
        <taxon>Blastomyces</taxon>
    </lineage>
</organism>
<accession>A0A2B7XGM5</accession>
<protein>
    <submittedName>
        <fullName evidence="1">Uncharacterized protein</fullName>
    </submittedName>
</protein>
<proteinExistence type="predicted"/>
<dbReference type="Proteomes" id="UP000224080">
    <property type="component" value="Unassembled WGS sequence"/>
</dbReference>
<name>A0A2B7XGM5_9EURO</name>
<evidence type="ECO:0000313" key="1">
    <source>
        <dbReference type="EMBL" id="PGH08059.1"/>
    </source>
</evidence>
<keyword evidence="2" id="KW-1185">Reference proteome</keyword>
<dbReference type="EMBL" id="PDNC01000011">
    <property type="protein sequence ID" value="PGH08059.1"/>
    <property type="molecule type" value="Genomic_DNA"/>
</dbReference>
<evidence type="ECO:0000313" key="2">
    <source>
        <dbReference type="Proteomes" id="UP000224080"/>
    </source>
</evidence>
<reference evidence="1 2" key="1">
    <citation type="submission" date="2017-10" db="EMBL/GenBank/DDBJ databases">
        <title>Comparative genomics in systemic dimorphic fungi from Ajellomycetaceae.</title>
        <authorList>
            <person name="Munoz J.F."/>
            <person name="Mcewen J.G."/>
            <person name="Clay O.K."/>
            <person name="Cuomo C.A."/>
        </authorList>
    </citation>
    <scope>NUCLEOTIDE SEQUENCE [LARGE SCALE GENOMIC DNA]</scope>
    <source>
        <strain evidence="1 2">UAMH130</strain>
    </source>
</reference>
<dbReference type="AlphaFoldDB" id="A0A2B7XGM5"/>
<gene>
    <name evidence="1" type="ORF">GX51_01501</name>
</gene>
<comment type="caution">
    <text evidence="1">The sequence shown here is derived from an EMBL/GenBank/DDBJ whole genome shotgun (WGS) entry which is preliminary data.</text>
</comment>